<dbReference type="EMBL" id="QNUL01000004">
    <property type="protein sequence ID" value="REA62913.1"/>
    <property type="molecule type" value="Genomic_DNA"/>
</dbReference>
<evidence type="ECO:0000313" key="2">
    <source>
        <dbReference type="Proteomes" id="UP000256373"/>
    </source>
</evidence>
<evidence type="ECO:0000313" key="1">
    <source>
        <dbReference type="EMBL" id="REA62913.1"/>
    </source>
</evidence>
<comment type="caution">
    <text evidence="1">The sequence shown here is derived from an EMBL/GenBank/DDBJ whole genome shotgun (WGS) entry which is preliminary data.</text>
</comment>
<accession>A0A3D8YER0</accession>
<dbReference type="Proteomes" id="UP000256373">
    <property type="component" value="Unassembled WGS sequence"/>
</dbReference>
<name>A0A3D8YER0_9BACT</name>
<reference evidence="1 2" key="1">
    <citation type="submission" date="2018-07" db="EMBL/GenBank/DDBJ databases">
        <title>Dyadobacter roseus sp. nov., isolated from rose rhizosphere soil.</title>
        <authorList>
            <person name="Chen L."/>
        </authorList>
    </citation>
    <scope>NUCLEOTIDE SEQUENCE [LARGE SCALE GENOMIC DNA]</scope>
    <source>
        <strain evidence="1 2">RS19</strain>
    </source>
</reference>
<keyword evidence="2" id="KW-1185">Reference proteome</keyword>
<organism evidence="1 2">
    <name type="scientific">Dyadobacter luteus</name>
    <dbReference type="NCBI Taxonomy" id="2259619"/>
    <lineage>
        <taxon>Bacteria</taxon>
        <taxon>Pseudomonadati</taxon>
        <taxon>Bacteroidota</taxon>
        <taxon>Cytophagia</taxon>
        <taxon>Cytophagales</taxon>
        <taxon>Spirosomataceae</taxon>
        <taxon>Dyadobacter</taxon>
    </lineage>
</organism>
<sequence length="61" mass="6932">MCTKVSRSTAPIWVLRVTFHLNYKPVKAINVVYGLSFAATNKRMELLSKVPDSKKSRSVYT</sequence>
<protein>
    <submittedName>
        <fullName evidence="1">Uncharacterized protein</fullName>
    </submittedName>
</protein>
<gene>
    <name evidence="1" type="ORF">DSL64_08355</name>
</gene>
<dbReference type="AlphaFoldDB" id="A0A3D8YER0"/>
<proteinExistence type="predicted"/>